<protein>
    <submittedName>
        <fullName evidence="1">Uncharacterized protein</fullName>
    </submittedName>
</protein>
<reference evidence="1 2" key="1">
    <citation type="submission" date="2015-07" db="EMBL/GenBank/DDBJ databases">
        <title>Genome sequence of Levilinea saccharolytica DSM 16555.</title>
        <authorList>
            <person name="Hemp J."/>
            <person name="Ward L.M."/>
            <person name="Pace L.A."/>
            <person name="Fischer W.W."/>
        </authorList>
    </citation>
    <scope>NUCLEOTIDE SEQUENCE [LARGE SCALE GENOMIC DNA]</scope>
    <source>
        <strain evidence="1 2">KIBI-1</strain>
    </source>
</reference>
<gene>
    <name evidence="1" type="ORF">ADN01_18305</name>
</gene>
<accession>A0A0N8GMN2</accession>
<proteinExistence type="predicted"/>
<dbReference type="Proteomes" id="UP000050501">
    <property type="component" value="Unassembled WGS sequence"/>
</dbReference>
<dbReference type="AlphaFoldDB" id="A0A0N8GMN2"/>
<keyword evidence="2" id="KW-1185">Reference proteome</keyword>
<organism evidence="1 2">
    <name type="scientific">Levilinea saccharolytica</name>
    <dbReference type="NCBI Taxonomy" id="229921"/>
    <lineage>
        <taxon>Bacteria</taxon>
        <taxon>Bacillati</taxon>
        <taxon>Chloroflexota</taxon>
        <taxon>Anaerolineae</taxon>
        <taxon>Anaerolineales</taxon>
        <taxon>Anaerolineaceae</taxon>
        <taxon>Levilinea</taxon>
    </lineage>
</organism>
<dbReference type="RefSeq" id="WP_075071345.1">
    <property type="nucleotide sequence ID" value="NZ_LGCM01000065.1"/>
</dbReference>
<sequence length="747" mass="82046">MKTTLSYYPPTAPPAELPLGRYLPPVPAGLAAGWLRENLPPGAWVLDPLGASPSLALEAAAAGFRVMAVCNNPVLAFLLETLASAPSRAEFQSVLADLASARRGDERMEVYINALYASQCPNCGLSLPARSYLWKRGEAQPFARQIVCPQCGDLGDLPLAEIDLATLTALGPDSLHRARAVQRLNLEDSDAQEAAQEALQTYLPRPLVTLFSLINKAEGLNLTPRRRQLLQALLLSLCDQASALWPFPAGRSRPRQITLPAQFREVNLWSALEAAPDLWPAALPVPCLRWPELPPPSGGITLVPARLKSVLPVPIDFQAAAAVLPRPNQAFWTFSAIWAGWLWGASATQPLRTSLERRRYDWAWHAAALHRSFQAMSTHLPPKLPFFALLPDLAPGFLSAAFLSAAASRHTCLDLRLEPDADLAQALWRMPEAPAPAADSSPTHAYLRTTVQTAVLTHLRERAEPAPYIVLHAAALQKLEKEGLLAASDRKQLTSRLADVQTSLSAVFQMENGPLRRLDAAAPVIEGGLWWLSDPPKPEGEPLSDLIEREVIRVLSGGQPWTLPTLHAALAARFAGLFSPSDEWLSACLESYAAPAPQAPQTWVIKAQETPRERQSSLRQARAQLTRLGQRLGYQVSGSTPVLWSEHQQAEYAFYPFASSILSRHLFAPPAARHNVLVFPASRALLILRKLEFNPQLAQAAAGWHFLKLRHLRRLEQSPVVTRESFPTLLDQDPLGWEEAVQMSMFD</sequence>
<dbReference type="PATRIC" id="fig|229921.5.peg.304"/>
<comment type="caution">
    <text evidence="1">The sequence shown here is derived from an EMBL/GenBank/DDBJ whole genome shotgun (WGS) entry which is preliminary data.</text>
</comment>
<name>A0A0N8GMN2_9CHLR</name>
<evidence type="ECO:0000313" key="1">
    <source>
        <dbReference type="EMBL" id="KPL75770.1"/>
    </source>
</evidence>
<evidence type="ECO:0000313" key="2">
    <source>
        <dbReference type="Proteomes" id="UP000050501"/>
    </source>
</evidence>
<dbReference type="EMBL" id="LGCM01000065">
    <property type="protein sequence ID" value="KPL75770.1"/>
    <property type="molecule type" value="Genomic_DNA"/>
</dbReference>